<keyword evidence="13" id="KW-1133">Transmembrane helix</keyword>
<keyword evidence="15" id="KW-0511">Multifunctional enzyme</keyword>
<dbReference type="Gene3D" id="1.10.3810.10">
    <property type="entry name" value="Biosynthetic peptidoglycan transglycosylase-like"/>
    <property type="match status" value="1"/>
</dbReference>
<evidence type="ECO:0000256" key="15">
    <source>
        <dbReference type="ARBA" id="ARBA00023268"/>
    </source>
</evidence>
<evidence type="ECO:0000256" key="11">
    <source>
        <dbReference type="ARBA" id="ARBA00022960"/>
    </source>
</evidence>
<feature type="region of interest" description="Disordered" evidence="19">
    <location>
        <begin position="901"/>
        <end position="1019"/>
    </location>
</feature>
<dbReference type="GO" id="GO:0009002">
    <property type="term" value="F:serine-type D-Ala-D-Ala carboxypeptidase activity"/>
    <property type="evidence" value="ECO:0007669"/>
    <property type="project" value="UniProtKB-EC"/>
</dbReference>
<dbReference type="InterPro" id="IPR012338">
    <property type="entry name" value="Beta-lactam/transpept-like"/>
</dbReference>
<evidence type="ECO:0000256" key="2">
    <source>
        <dbReference type="ARBA" id="ARBA00004752"/>
    </source>
</evidence>
<evidence type="ECO:0000256" key="10">
    <source>
        <dbReference type="ARBA" id="ARBA00022801"/>
    </source>
</evidence>
<evidence type="ECO:0000313" key="22">
    <source>
        <dbReference type="EMBL" id="SFK76474.1"/>
    </source>
</evidence>
<keyword evidence="7" id="KW-0328">Glycosyltransferase</keyword>
<evidence type="ECO:0000256" key="5">
    <source>
        <dbReference type="ARBA" id="ARBA00022645"/>
    </source>
</evidence>
<dbReference type="Proteomes" id="UP000198804">
    <property type="component" value="Unassembled WGS sequence"/>
</dbReference>
<name>A0A1I4C5R0_9HYPH</name>
<evidence type="ECO:0000256" key="12">
    <source>
        <dbReference type="ARBA" id="ARBA00022984"/>
    </source>
</evidence>
<evidence type="ECO:0000256" key="17">
    <source>
        <dbReference type="ARBA" id="ARBA00034000"/>
    </source>
</evidence>
<dbReference type="PANTHER" id="PTHR32282:SF27">
    <property type="entry name" value="PENICILLIN-BINDING PROTEIN 1A"/>
    <property type="match status" value="1"/>
</dbReference>
<dbReference type="GO" id="GO:0016020">
    <property type="term" value="C:membrane"/>
    <property type="evidence" value="ECO:0007669"/>
    <property type="project" value="UniProtKB-SubCell"/>
</dbReference>
<evidence type="ECO:0000256" key="3">
    <source>
        <dbReference type="ARBA" id="ARBA00007090"/>
    </source>
</evidence>
<dbReference type="GO" id="GO:0030288">
    <property type="term" value="C:outer membrane-bounded periplasmic space"/>
    <property type="evidence" value="ECO:0007669"/>
    <property type="project" value="TreeGrafter"/>
</dbReference>
<evidence type="ECO:0000256" key="9">
    <source>
        <dbReference type="ARBA" id="ARBA00022692"/>
    </source>
</evidence>
<dbReference type="Gene3D" id="3.40.710.10">
    <property type="entry name" value="DD-peptidase/beta-lactamase superfamily"/>
    <property type="match status" value="1"/>
</dbReference>
<evidence type="ECO:0000313" key="23">
    <source>
        <dbReference type="Proteomes" id="UP000198804"/>
    </source>
</evidence>
<comment type="catalytic activity">
    <reaction evidence="18">
        <text>[GlcNAc-(1-&gt;4)-Mur2Ac(oyl-L-Ala-gamma-D-Glu-L-Lys-D-Ala-D-Ala)](n)-di-trans,octa-cis-undecaprenyl diphosphate + beta-D-GlcNAc-(1-&gt;4)-Mur2Ac(oyl-L-Ala-gamma-D-Glu-L-Lys-D-Ala-D-Ala)-di-trans,octa-cis-undecaprenyl diphosphate = [GlcNAc-(1-&gt;4)-Mur2Ac(oyl-L-Ala-gamma-D-Glu-L-Lys-D-Ala-D-Ala)](n+1)-di-trans,octa-cis-undecaprenyl diphosphate + di-trans,octa-cis-undecaprenyl diphosphate + H(+)</text>
        <dbReference type="Rhea" id="RHEA:23708"/>
        <dbReference type="Rhea" id="RHEA-COMP:9602"/>
        <dbReference type="Rhea" id="RHEA-COMP:9603"/>
        <dbReference type="ChEBI" id="CHEBI:15378"/>
        <dbReference type="ChEBI" id="CHEBI:58405"/>
        <dbReference type="ChEBI" id="CHEBI:60033"/>
        <dbReference type="ChEBI" id="CHEBI:78435"/>
        <dbReference type="EC" id="2.4.99.28"/>
    </reaction>
</comment>
<evidence type="ECO:0000256" key="18">
    <source>
        <dbReference type="ARBA" id="ARBA00049902"/>
    </source>
</evidence>
<dbReference type="AlphaFoldDB" id="A0A1I4C5R0"/>
<dbReference type="FunFam" id="1.10.3810.10:FF:000001">
    <property type="entry name" value="Penicillin-binding protein 1A"/>
    <property type="match status" value="1"/>
</dbReference>
<keyword evidence="6" id="KW-0645">Protease</keyword>
<dbReference type="InterPro" id="IPR050396">
    <property type="entry name" value="Glycosyltr_51/Transpeptidase"/>
</dbReference>
<dbReference type="GO" id="GO:0006508">
    <property type="term" value="P:proteolysis"/>
    <property type="evidence" value="ECO:0007669"/>
    <property type="project" value="UniProtKB-KW"/>
</dbReference>
<evidence type="ECO:0000256" key="4">
    <source>
        <dbReference type="ARBA" id="ARBA00007739"/>
    </source>
</evidence>
<keyword evidence="10" id="KW-0378">Hydrolase</keyword>
<keyword evidence="11" id="KW-0133">Cell shape</keyword>
<comment type="similarity">
    <text evidence="3">In the C-terminal section; belongs to the transpeptidase family.</text>
</comment>
<evidence type="ECO:0000256" key="1">
    <source>
        <dbReference type="ARBA" id="ARBA00004370"/>
    </source>
</evidence>
<keyword evidence="16" id="KW-0961">Cell wall biogenesis/degradation</keyword>
<dbReference type="OrthoDB" id="9766909at2"/>
<protein>
    <submittedName>
        <fullName evidence="22">Membrane carboxypeptidase/penicillin-binding protein</fullName>
    </submittedName>
</protein>
<dbReference type="STRING" id="414703.SAMN04488125_10467"/>
<evidence type="ECO:0000256" key="13">
    <source>
        <dbReference type="ARBA" id="ARBA00022989"/>
    </source>
</evidence>
<gene>
    <name evidence="22" type="ORF">SAMN04488125_10467</name>
</gene>
<dbReference type="InterPro" id="IPR001460">
    <property type="entry name" value="PCN-bd_Tpept"/>
</dbReference>
<comment type="similarity">
    <text evidence="4">In the N-terminal section; belongs to the glycosyltransferase 51 family.</text>
</comment>
<dbReference type="PANTHER" id="PTHR32282">
    <property type="entry name" value="BINDING PROTEIN TRANSPEPTIDASE, PUTATIVE-RELATED"/>
    <property type="match status" value="1"/>
</dbReference>
<dbReference type="SUPFAM" id="SSF56601">
    <property type="entry name" value="beta-lactamase/transpeptidase-like"/>
    <property type="match status" value="1"/>
</dbReference>
<dbReference type="GO" id="GO:0008360">
    <property type="term" value="P:regulation of cell shape"/>
    <property type="evidence" value="ECO:0007669"/>
    <property type="project" value="UniProtKB-KW"/>
</dbReference>
<comment type="pathway">
    <text evidence="2">Cell wall biogenesis; peptidoglycan biosynthesis.</text>
</comment>
<dbReference type="GO" id="GO:0008658">
    <property type="term" value="F:penicillin binding"/>
    <property type="evidence" value="ECO:0007669"/>
    <property type="project" value="InterPro"/>
</dbReference>
<dbReference type="GO" id="GO:0071555">
    <property type="term" value="P:cell wall organization"/>
    <property type="evidence" value="ECO:0007669"/>
    <property type="project" value="UniProtKB-KW"/>
</dbReference>
<evidence type="ECO:0000256" key="14">
    <source>
        <dbReference type="ARBA" id="ARBA00023136"/>
    </source>
</evidence>
<dbReference type="Pfam" id="PF00912">
    <property type="entry name" value="Transgly"/>
    <property type="match status" value="1"/>
</dbReference>
<keyword evidence="14" id="KW-0472">Membrane</keyword>
<evidence type="ECO:0000259" key="21">
    <source>
        <dbReference type="Pfam" id="PF00912"/>
    </source>
</evidence>
<organism evidence="22 23">
    <name type="scientific">Methylorubrum salsuginis</name>
    <dbReference type="NCBI Taxonomy" id="414703"/>
    <lineage>
        <taxon>Bacteria</taxon>
        <taxon>Pseudomonadati</taxon>
        <taxon>Pseudomonadota</taxon>
        <taxon>Alphaproteobacteria</taxon>
        <taxon>Hyphomicrobiales</taxon>
        <taxon>Methylobacteriaceae</taxon>
        <taxon>Methylorubrum</taxon>
    </lineage>
</organism>
<evidence type="ECO:0000256" key="19">
    <source>
        <dbReference type="SAM" id="MobiDB-lite"/>
    </source>
</evidence>
<feature type="compositionally biased region" description="Basic and acidic residues" evidence="19">
    <location>
        <begin position="932"/>
        <end position="982"/>
    </location>
</feature>
<dbReference type="SUPFAM" id="SSF53955">
    <property type="entry name" value="Lysozyme-like"/>
    <property type="match status" value="1"/>
</dbReference>
<keyword evidence="9" id="KW-0812">Transmembrane</keyword>
<evidence type="ECO:0000256" key="7">
    <source>
        <dbReference type="ARBA" id="ARBA00022676"/>
    </source>
</evidence>
<keyword evidence="8" id="KW-0808">Transferase</keyword>
<comment type="catalytic activity">
    <reaction evidence="17">
        <text>Preferential cleavage: (Ac)2-L-Lys-D-Ala-|-D-Ala. Also transpeptidation of peptidyl-alanyl moieties that are N-acyl substituents of D-alanine.</text>
        <dbReference type="EC" id="3.4.16.4"/>
    </reaction>
</comment>
<keyword evidence="5 22" id="KW-0121">Carboxypeptidase</keyword>
<dbReference type="InterPro" id="IPR001264">
    <property type="entry name" value="Glyco_trans_51"/>
</dbReference>
<keyword evidence="23" id="KW-1185">Reference proteome</keyword>
<feature type="domain" description="Glycosyl transferase family 51" evidence="21">
    <location>
        <begin position="155"/>
        <end position="324"/>
    </location>
</feature>
<sequence>MNAILIKLFATALTLSQVTTRPDAVRTQFDPGKDGPEVVRILRDGCAHMRKSFDIEDINLDELISTAMEDPSAVAGDNAPKILHGLDLNELNTSYKQFCKGENPANSPFEAGAVIAFYNNAVKDLPSAEALRDIKLASASVILDAAGKPYSETFEPNGRRLVVPIEGIPELVQKAFVAAEDKRFYQHHGIDERGVIRAFVGNLASPGRPAGGSTITQQVVKNLSVGDDVTYERKIREMIVASRLERIQTKPKILGLYLNGIYLGRGAYGIEMAARSWFGKSVGALTVPEAALLAGLPKGPNYYSPDKYPDRARERRAYVLTRMKEDGAITEEQMNAALKSDLGIKPPDTARRDSGFYLVDHLARESRTFAGLESLTNASYTVHATVNAGLQSAVEGAIQEGLSTYERGTGRARYEGPELNLADAVKRFETAAPAPEPAAEAAPAVPLPKGVKGAKALPVPKAPAQKPAWQRALETARAPLYDLRWPLAVVLQTGKNGIRVGLPDGRIASLDPGPARAKLQLYDAVRVRLREGKGSLRADLRVRPSVQGAAIVLENKTGKILAMTGGFSYPLSQLNRVTQTVRQPGSTLKPLTYLAALNAGLQPNTLVMDAPVTLPPIGGIGASWSPKNYDGGGSGATTIRRGLEFSKNLVTARLLEGGIAKSAPQSLQRVCDIALEAQLYAECERYYPFVLGAQPVRMIDLASFYAAIANEGARPSAYALESIERDGKPVYARPAKAPVRIGSADRVAFYQLKTMLQGVTQHGTAAALSGVSAYVAGKTGTSENENDAWFAGFSNEITVVVWAGYDNADGVRKTLGRGQTGGHVAVPIARAIFQAAWANGVPRTPLAPPSPEAKAYIADLPIEPRSGQRVAGGGFIEHFRLKDGRVSDTQYALVPRETMYAMRPDSEDGDGAGAEDGADVAGDILGNLMGGGRRDGYDPFGRDRPDADPRYADPRSSDRTADPWGRRDAREAESPWPGRDRYGQANPSPFGSSPFEDEQPRARQRRRDPDYLFGDDPRY</sequence>
<evidence type="ECO:0000259" key="20">
    <source>
        <dbReference type="Pfam" id="PF00905"/>
    </source>
</evidence>
<dbReference type="RefSeq" id="WP_091943469.1">
    <property type="nucleotide sequence ID" value="NZ_FOSV01000004.1"/>
</dbReference>
<dbReference type="Pfam" id="PF00905">
    <property type="entry name" value="Transpeptidase"/>
    <property type="match status" value="2"/>
</dbReference>
<dbReference type="UniPathway" id="UPA00219"/>
<reference evidence="23" key="1">
    <citation type="submission" date="2016-10" db="EMBL/GenBank/DDBJ databases">
        <authorList>
            <person name="Varghese N."/>
            <person name="Submissions S."/>
        </authorList>
    </citation>
    <scope>NUCLEOTIDE SEQUENCE [LARGE SCALE GENOMIC DNA]</scope>
    <source>
        <strain evidence="23">CGMCC 1.6474</strain>
    </source>
</reference>
<feature type="domain" description="Penicillin-binding protein transpeptidase" evidence="20">
    <location>
        <begin position="699"/>
        <end position="834"/>
    </location>
</feature>
<evidence type="ECO:0000256" key="16">
    <source>
        <dbReference type="ARBA" id="ARBA00023316"/>
    </source>
</evidence>
<keyword evidence="12" id="KW-0573">Peptidoglycan synthesis</keyword>
<dbReference type="EMBL" id="FOSV01000004">
    <property type="protein sequence ID" value="SFK76474.1"/>
    <property type="molecule type" value="Genomic_DNA"/>
</dbReference>
<evidence type="ECO:0000256" key="8">
    <source>
        <dbReference type="ARBA" id="ARBA00022679"/>
    </source>
</evidence>
<accession>A0A1I4C5R0</accession>
<comment type="subcellular location">
    <subcellularLocation>
        <location evidence="1">Membrane</location>
    </subcellularLocation>
</comment>
<dbReference type="InterPro" id="IPR036950">
    <property type="entry name" value="PBP_transglycosylase"/>
</dbReference>
<proteinExistence type="inferred from homology"/>
<dbReference type="InterPro" id="IPR023346">
    <property type="entry name" value="Lysozyme-like_dom_sf"/>
</dbReference>
<dbReference type="GO" id="GO:0008955">
    <property type="term" value="F:peptidoglycan glycosyltransferase activity"/>
    <property type="evidence" value="ECO:0007669"/>
    <property type="project" value="UniProtKB-EC"/>
</dbReference>
<dbReference type="GO" id="GO:0009252">
    <property type="term" value="P:peptidoglycan biosynthetic process"/>
    <property type="evidence" value="ECO:0007669"/>
    <property type="project" value="UniProtKB-UniPathway"/>
</dbReference>
<feature type="compositionally biased region" description="Basic and acidic residues" evidence="19">
    <location>
        <begin position="1007"/>
        <end position="1019"/>
    </location>
</feature>
<evidence type="ECO:0000256" key="6">
    <source>
        <dbReference type="ARBA" id="ARBA00022670"/>
    </source>
</evidence>
<feature type="domain" description="Penicillin-binding protein transpeptidase" evidence="20">
    <location>
        <begin position="548"/>
        <end position="654"/>
    </location>
</feature>